<name>A0A6G6XTF9_9CAUD</name>
<dbReference type="EMBL" id="MT023084">
    <property type="protein sequence ID" value="QIG62031.1"/>
    <property type="molecule type" value="Genomic_DNA"/>
</dbReference>
<evidence type="ECO:0000313" key="2">
    <source>
        <dbReference type="EMBL" id="QIG62031.1"/>
    </source>
</evidence>
<evidence type="ECO:0000313" key="3">
    <source>
        <dbReference type="Proteomes" id="UP000503311"/>
    </source>
</evidence>
<dbReference type="Proteomes" id="UP000503311">
    <property type="component" value="Segment"/>
</dbReference>
<feature type="transmembrane region" description="Helical" evidence="1">
    <location>
        <begin position="116"/>
        <end position="134"/>
    </location>
</feature>
<accession>A0A6G6XTF9</accession>
<sequence>MQQGLRIALFAKTLNLGYAIIALHQTKGDTSMKTKCVSNNTNKFTIGGFYDVVRVGEKDFIASDDKCRARLCMPIHGGTFYRVTFAADRGAVFQVLKPQSEINEAKKPWYRRKENIVPAIFTAVILLVTTVAYVA</sequence>
<keyword evidence="1" id="KW-0472">Membrane</keyword>
<organism evidence="2 3">
    <name type="scientific">Citrobacter phage IME-JL8</name>
    <dbReference type="NCBI Taxonomy" id="2709754"/>
    <lineage>
        <taxon>Viruses</taxon>
        <taxon>Duplodnaviria</taxon>
        <taxon>Heunggongvirae</taxon>
        <taxon>Uroviricota</taxon>
        <taxon>Caudoviricetes</taxon>
        <taxon>Drexlerviridae</taxon>
        <taxon>Tunavirinae</taxon>
        <taxon>Sertoctavirus</taxon>
        <taxon>Sertoctavirus SRT8</taxon>
    </lineage>
</organism>
<keyword evidence="1" id="KW-0812">Transmembrane</keyword>
<protein>
    <submittedName>
        <fullName evidence="2">Uncharacterized protein</fullName>
    </submittedName>
</protein>
<keyword evidence="1" id="KW-1133">Transmembrane helix</keyword>
<proteinExistence type="predicted"/>
<evidence type="ECO:0000256" key="1">
    <source>
        <dbReference type="SAM" id="Phobius"/>
    </source>
</evidence>
<reference evidence="2 3" key="1">
    <citation type="submission" date="2020-01" db="EMBL/GenBank/DDBJ databases">
        <authorList>
            <person name="Zhang L."/>
            <person name="Jia K."/>
            <person name="Liu Z."/>
        </authorList>
    </citation>
    <scope>NUCLEOTIDE SEQUENCE [LARGE SCALE GENOMIC DNA]</scope>
</reference>